<dbReference type="Proteomes" id="UP000092574">
    <property type="component" value="Chromosome"/>
</dbReference>
<proteinExistence type="predicted"/>
<accession>A0A1C7IC21</accession>
<dbReference type="RefSeq" id="WP_065543350.1">
    <property type="nucleotide sequence ID" value="NZ_CP015405.2"/>
</dbReference>
<gene>
    <name evidence="1" type="ORF">A4V09_16520</name>
</gene>
<dbReference type="AlphaFoldDB" id="A0A1C7IC21"/>
<protein>
    <recommendedName>
        <fullName evidence="3">Phage protein</fullName>
    </recommendedName>
</protein>
<dbReference type="STRING" id="1796616.A4V09_16520"/>
<evidence type="ECO:0000313" key="2">
    <source>
        <dbReference type="Proteomes" id="UP000092574"/>
    </source>
</evidence>
<name>A0A1C7IC21_9FIRM</name>
<dbReference type="KEGG" id="byl:A4V09_16520"/>
<reference evidence="1" key="1">
    <citation type="submission" date="2017-04" db="EMBL/GenBank/DDBJ databases">
        <title>Complete Genome Sequences of Twelve Strains of a Stable Defined Moderately Diverse Mouse Microbiota 2 (sDMDMm2).</title>
        <authorList>
            <person name="Uchimura Y."/>
            <person name="Wyss M."/>
            <person name="Brugiroux S."/>
            <person name="Limenitakis J.P."/>
            <person name="Stecher B."/>
            <person name="McCoy K.D."/>
            <person name="Macpherson A.J."/>
        </authorList>
    </citation>
    <scope>NUCLEOTIDE SEQUENCE</scope>
    <source>
        <strain evidence="1">YL58</strain>
    </source>
</reference>
<keyword evidence="2" id="KW-1185">Reference proteome</keyword>
<evidence type="ECO:0000313" key="1">
    <source>
        <dbReference type="EMBL" id="ANU77220.1"/>
    </source>
</evidence>
<sequence length="75" mass="9172">MDIEKYLKECCRMATLKKQDENIKKVYADVNFQRLIDRAMEWLQNQHYLEAGDYIFEHSDYDDYLTYMAGLYEDE</sequence>
<dbReference type="EMBL" id="CP015405">
    <property type="protein sequence ID" value="ANU77220.1"/>
    <property type="molecule type" value="Genomic_DNA"/>
</dbReference>
<evidence type="ECO:0008006" key="3">
    <source>
        <dbReference type="Google" id="ProtNLM"/>
    </source>
</evidence>
<organism evidence="1 2">
    <name type="scientific">Blautia pseudococcoides</name>
    <dbReference type="NCBI Taxonomy" id="1796616"/>
    <lineage>
        <taxon>Bacteria</taxon>
        <taxon>Bacillati</taxon>
        <taxon>Bacillota</taxon>
        <taxon>Clostridia</taxon>
        <taxon>Lachnospirales</taxon>
        <taxon>Lachnospiraceae</taxon>
        <taxon>Blautia</taxon>
    </lineage>
</organism>